<organism evidence="3 4">
    <name type="scientific">Striga asiatica</name>
    <name type="common">Asiatic witchweed</name>
    <name type="synonym">Buchnera asiatica</name>
    <dbReference type="NCBI Taxonomy" id="4170"/>
    <lineage>
        <taxon>Eukaryota</taxon>
        <taxon>Viridiplantae</taxon>
        <taxon>Streptophyta</taxon>
        <taxon>Embryophyta</taxon>
        <taxon>Tracheophyta</taxon>
        <taxon>Spermatophyta</taxon>
        <taxon>Magnoliopsida</taxon>
        <taxon>eudicotyledons</taxon>
        <taxon>Gunneridae</taxon>
        <taxon>Pentapetalae</taxon>
        <taxon>asterids</taxon>
        <taxon>lamiids</taxon>
        <taxon>Lamiales</taxon>
        <taxon>Orobanchaceae</taxon>
        <taxon>Buchnereae</taxon>
        <taxon>Striga</taxon>
    </lineage>
</organism>
<evidence type="ECO:0000256" key="2">
    <source>
        <dbReference type="SAM" id="MobiDB-lite"/>
    </source>
</evidence>
<accession>A0A5A7QIG7</accession>
<dbReference type="PANTHER" id="PTHR36393:SF1">
    <property type="entry name" value="SULFATE ADENYLYLTRANSFERASE SUBUNIT"/>
    <property type="match status" value="1"/>
</dbReference>
<feature type="region of interest" description="Disordered" evidence="2">
    <location>
        <begin position="87"/>
        <end position="108"/>
    </location>
</feature>
<keyword evidence="4" id="KW-1185">Reference proteome</keyword>
<protein>
    <submittedName>
        <fullName evidence="3">Uncharacterized protein</fullName>
    </submittedName>
</protein>
<feature type="compositionally biased region" description="Gly residues" evidence="2">
    <location>
        <begin position="94"/>
        <end position="108"/>
    </location>
</feature>
<dbReference type="OrthoDB" id="2017354at2759"/>
<comment type="caution">
    <text evidence="3">The sequence shown here is derived from an EMBL/GenBank/DDBJ whole genome shotgun (WGS) entry which is preliminary data.</text>
</comment>
<evidence type="ECO:0000313" key="3">
    <source>
        <dbReference type="EMBL" id="GER44900.1"/>
    </source>
</evidence>
<dbReference type="AlphaFoldDB" id="A0A5A7QIG7"/>
<proteinExistence type="predicted"/>
<evidence type="ECO:0000256" key="1">
    <source>
        <dbReference type="SAM" id="Coils"/>
    </source>
</evidence>
<gene>
    <name evidence="3" type="ORF">STAS_21812</name>
</gene>
<feature type="coiled-coil region" evidence="1">
    <location>
        <begin position="59"/>
        <end position="86"/>
    </location>
</feature>
<reference evidence="4" key="1">
    <citation type="journal article" date="2019" name="Curr. Biol.">
        <title>Genome Sequence of Striga asiatica Provides Insight into the Evolution of Plant Parasitism.</title>
        <authorList>
            <person name="Yoshida S."/>
            <person name="Kim S."/>
            <person name="Wafula E.K."/>
            <person name="Tanskanen J."/>
            <person name="Kim Y.M."/>
            <person name="Honaas L."/>
            <person name="Yang Z."/>
            <person name="Spallek T."/>
            <person name="Conn C.E."/>
            <person name="Ichihashi Y."/>
            <person name="Cheong K."/>
            <person name="Cui S."/>
            <person name="Der J.P."/>
            <person name="Gundlach H."/>
            <person name="Jiao Y."/>
            <person name="Hori C."/>
            <person name="Ishida J.K."/>
            <person name="Kasahara H."/>
            <person name="Kiba T."/>
            <person name="Kim M.S."/>
            <person name="Koo N."/>
            <person name="Laohavisit A."/>
            <person name="Lee Y.H."/>
            <person name="Lumba S."/>
            <person name="McCourt P."/>
            <person name="Mortimer J.C."/>
            <person name="Mutuku J.M."/>
            <person name="Nomura T."/>
            <person name="Sasaki-Sekimoto Y."/>
            <person name="Seto Y."/>
            <person name="Wang Y."/>
            <person name="Wakatake T."/>
            <person name="Sakakibara H."/>
            <person name="Demura T."/>
            <person name="Yamaguchi S."/>
            <person name="Yoneyama K."/>
            <person name="Manabe R.I."/>
            <person name="Nelson D.C."/>
            <person name="Schulman A.H."/>
            <person name="Timko M.P."/>
            <person name="dePamphilis C.W."/>
            <person name="Choi D."/>
            <person name="Shirasu K."/>
        </authorList>
    </citation>
    <scope>NUCLEOTIDE SEQUENCE [LARGE SCALE GENOMIC DNA]</scope>
    <source>
        <strain evidence="4">cv. UVA1</strain>
    </source>
</reference>
<evidence type="ECO:0000313" key="4">
    <source>
        <dbReference type="Proteomes" id="UP000325081"/>
    </source>
</evidence>
<dbReference type="PANTHER" id="PTHR36393">
    <property type="entry name" value="SULFATE ADENYLYLTRANSFERASE SUBUNIT"/>
    <property type="match status" value="1"/>
</dbReference>
<keyword evidence="1" id="KW-0175">Coiled coil</keyword>
<name>A0A5A7QIG7_STRAF</name>
<sequence length="141" mass="15360">MAQILTLTPTPPSYKIRAPRLRQTLAPPKLAAPSSTQTWTSVLRSVKCNGRFTCLFSNNRKQEEALKALESALDGKKTEFEKWDKEIKKREEASGGGDSGGGGWFGWGGSNGGGWDGDRFWQETQQAGLAILGIIFVVSIS</sequence>
<dbReference type="EMBL" id="BKCP01007181">
    <property type="protein sequence ID" value="GER44900.1"/>
    <property type="molecule type" value="Genomic_DNA"/>
</dbReference>
<dbReference type="Proteomes" id="UP000325081">
    <property type="component" value="Unassembled WGS sequence"/>
</dbReference>